<dbReference type="Proteomes" id="UP000093159">
    <property type="component" value="Unassembled WGS sequence"/>
</dbReference>
<evidence type="ECO:0000256" key="1">
    <source>
        <dbReference type="ARBA" id="ARBA00022741"/>
    </source>
</evidence>
<keyword evidence="5" id="KW-1185">Reference proteome</keyword>
<dbReference type="Pfam" id="PF22335">
    <property type="entry name" value="Cas10-Cmr2_palm2"/>
    <property type="match status" value="1"/>
</dbReference>
<evidence type="ECO:0000313" key="4">
    <source>
        <dbReference type="EMBL" id="OCL90778.1"/>
    </source>
</evidence>
<keyword evidence="2" id="KW-0051">Antiviral defense</keyword>
<dbReference type="InterPro" id="IPR054767">
    <property type="entry name" value="Cas10-Cmr2_palm2"/>
</dbReference>
<reference evidence="4 5" key="1">
    <citation type="submission" date="2015-05" db="EMBL/GenBank/DDBJ databases">
        <authorList>
            <person name="Rovetto F."/>
            <person name="Cocolin L."/>
            <person name="Illeghems K."/>
            <person name="Van Nieuwerburgh F."/>
            <person name="Houf K."/>
        </authorList>
    </citation>
    <scope>NUCLEOTIDE SEQUENCE [LARGE SCALE GENOMIC DNA]</scope>
    <source>
        <strain evidence="4 5">117434</strain>
    </source>
</reference>
<evidence type="ECO:0000313" key="5">
    <source>
        <dbReference type="Proteomes" id="UP000093159"/>
    </source>
</evidence>
<name>A0ABX2YAM0_9BACT</name>
<comment type="caution">
    <text evidence="4">The sequence shown here is derived from an EMBL/GenBank/DDBJ whole genome shotgun (WGS) entry which is preliminary data.</text>
</comment>
<dbReference type="Gene3D" id="3.30.70.270">
    <property type="match status" value="1"/>
</dbReference>
<dbReference type="RefSeq" id="WP_225352165.1">
    <property type="nucleotide sequence ID" value="NZ_LDIR01000003.1"/>
</dbReference>
<dbReference type="EMBL" id="LDIR01000003">
    <property type="protein sequence ID" value="OCL90778.1"/>
    <property type="molecule type" value="Genomic_DNA"/>
</dbReference>
<feature type="domain" description="GGDEF" evidence="3">
    <location>
        <begin position="183"/>
        <end position="317"/>
    </location>
</feature>
<keyword evidence="1" id="KW-0547">Nucleotide-binding</keyword>
<accession>A0ABX2YAM0</accession>
<protein>
    <recommendedName>
        <fullName evidence="3">GGDEF domain-containing protein</fullName>
    </recommendedName>
</protein>
<gene>
    <name evidence="4" type="ORF">AAX28_01595</name>
</gene>
<organism evidence="4 5">
    <name type="scientific">Arcobacter porcinus</name>
    <dbReference type="NCBI Taxonomy" id="1935204"/>
    <lineage>
        <taxon>Bacteria</taxon>
        <taxon>Pseudomonadati</taxon>
        <taxon>Campylobacterota</taxon>
        <taxon>Epsilonproteobacteria</taxon>
        <taxon>Campylobacterales</taxon>
        <taxon>Arcobacteraceae</taxon>
        <taxon>Arcobacter</taxon>
    </lineage>
</organism>
<dbReference type="InterPro" id="IPR043128">
    <property type="entry name" value="Rev_trsase/Diguanyl_cyclase"/>
</dbReference>
<proteinExistence type="predicted"/>
<sequence length="463" mass="53370">MSKYLYGASVQGIQDFIFKTNKLKEIIGASKIIEDMDSKDFQKEYNLKEIPEKLLQAAGNIRLRFNNKEDLEKVVKNFSKDIMLRAYGITISQAVVADTDDYKKDSKELEKKLKIQRNKVSIPLDFHFNIFKQNQRTALPLVSNDKDKATEQKIERFQLFADKQKKENRNTIFDIKDLSNYKNKIAIIHADGNGLGNIVKELNETEIVKFSKDLDEATRKAYKLASEGIEKIREVILGGDDLTVIVDANEALKFTKIFLEEFEKATKNIHKDFDLTACAGITFCNEKYPFHYAVKLAEDLCSHAKKDSKDFAKEKNLPLAPSSIMFHNIQSSNVESFSRFIDDELTINGVRCDFGAYYLKNLSNKPTIENLEKIIEDFKKENSPKGRLRTWLSDLEFDKTYAQNQLKRIKKMSEGKWKSENLSKLYDGLELGNLVVEKDEKQKTPIYDILQILSVVDENKDTK</sequence>
<evidence type="ECO:0000256" key="2">
    <source>
        <dbReference type="ARBA" id="ARBA00023118"/>
    </source>
</evidence>
<dbReference type="PROSITE" id="PS50887">
    <property type="entry name" value="GGDEF"/>
    <property type="match status" value="1"/>
</dbReference>
<dbReference type="InterPro" id="IPR000160">
    <property type="entry name" value="GGDEF_dom"/>
</dbReference>
<evidence type="ECO:0000259" key="3">
    <source>
        <dbReference type="PROSITE" id="PS50887"/>
    </source>
</evidence>